<reference evidence="2" key="2">
    <citation type="journal article" date="2023" name="Microbiol Resour">
        <title>Decontamination and Annotation of the Draft Genome Sequence of the Oomycete Lagenidium giganteum ARSEF 373.</title>
        <authorList>
            <person name="Morgan W.R."/>
            <person name="Tartar A."/>
        </authorList>
    </citation>
    <scope>NUCLEOTIDE SEQUENCE</scope>
    <source>
        <strain evidence="2">ARSEF 373</strain>
    </source>
</reference>
<keyword evidence="3" id="KW-1185">Reference proteome</keyword>
<accession>A0AAV2ZCW7</accession>
<dbReference type="AlphaFoldDB" id="A0AAV2ZCW7"/>
<dbReference type="Proteomes" id="UP001146120">
    <property type="component" value="Unassembled WGS sequence"/>
</dbReference>
<evidence type="ECO:0000313" key="2">
    <source>
        <dbReference type="EMBL" id="DBA02465.1"/>
    </source>
</evidence>
<feature type="region of interest" description="Disordered" evidence="1">
    <location>
        <begin position="1"/>
        <end position="20"/>
    </location>
</feature>
<reference evidence="2" key="1">
    <citation type="submission" date="2022-11" db="EMBL/GenBank/DDBJ databases">
        <authorList>
            <person name="Morgan W.R."/>
            <person name="Tartar A."/>
        </authorList>
    </citation>
    <scope>NUCLEOTIDE SEQUENCE</scope>
    <source>
        <strain evidence="2">ARSEF 373</strain>
    </source>
</reference>
<gene>
    <name evidence="2" type="ORF">N0F65_008679</name>
</gene>
<evidence type="ECO:0000313" key="3">
    <source>
        <dbReference type="Proteomes" id="UP001146120"/>
    </source>
</evidence>
<comment type="caution">
    <text evidence="2">The sequence shown here is derived from an EMBL/GenBank/DDBJ whole genome shotgun (WGS) entry which is preliminary data.</text>
</comment>
<feature type="region of interest" description="Disordered" evidence="1">
    <location>
        <begin position="29"/>
        <end position="61"/>
    </location>
</feature>
<evidence type="ECO:0000256" key="1">
    <source>
        <dbReference type="SAM" id="MobiDB-lite"/>
    </source>
</evidence>
<proteinExistence type="predicted"/>
<protein>
    <recommendedName>
        <fullName evidence="4">Nucleolar complex protein 2</fullName>
    </recommendedName>
</protein>
<dbReference type="EMBL" id="DAKRPA010000031">
    <property type="protein sequence ID" value="DBA02465.1"/>
    <property type="molecule type" value="Genomic_DNA"/>
</dbReference>
<name>A0AAV2ZCW7_9STRA</name>
<evidence type="ECO:0008006" key="4">
    <source>
        <dbReference type="Google" id="ProtNLM"/>
    </source>
</evidence>
<sequence>MAEKASAVDGAVLDQPKRRAAAAAAAASTAAAKDAAARVRGSRKRARSAKESVEDEEDAETQDLLAQVNKETRKMKTKKAGRRTTEIFEEFTSLDALLNNDVQERKRKQVREKKLKKLREESESVTLDTSPLAKIMSTMEDSMSSLNADNHLFAVDLPRNQEKFGYVFTPITEALPYVPFKATTTELKSELGRVYKVMQTTDATELGALLWSKAIIIRQLLAVGKSPSTKNVELPARICSWLFATMSTHSDTYIIKGCLSNLYLLIADSYELSCPELTEGLPSVTFTNAVEDFRAVLGSKSFRLGMEWKPTVYDFLNAFRKFGFQDSKRSMSAKSHIPPKGKKRAGRGNAVVEFPTLNMHFVLLFLVLCLRTKVLHLDGYDAFSFTMFFLRMQFEKDLHPEIVQLASICIEELLEVFPVADWRREWGPSFILRIAGANEGLFDSASGWLSVARRLPRTVRGTQLTTGLSIYVLQHRIDNQVHQALLSERPLKLPIQSGLVLDIVAGIVEDLTTKYSNTKSKTPPPFDLLCKKVALMDLALQAFLNDLTQKEVSLLLKKLDELTGAHKSTMSAKWHELKTLVSLMHRKYSRDNLRVGRGEVSPSAKQVLFVDG</sequence>
<organism evidence="2 3">
    <name type="scientific">Lagenidium giganteum</name>
    <dbReference type="NCBI Taxonomy" id="4803"/>
    <lineage>
        <taxon>Eukaryota</taxon>
        <taxon>Sar</taxon>
        <taxon>Stramenopiles</taxon>
        <taxon>Oomycota</taxon>
        <taxon>Peronosporomycetes</taxon>
        <taxon>Pythiales</taxon>
        <taxon>Pythiaceae</taxon>
    </lineage>
</organism>